<dbReference type="SUPFAM" id="SSF49599">
    <property type="entry name" value="TRAF domain-like"/>
    <property type="match status" value="1"/>
</dbReference>
<dbReference type="Pfam" id="PF00651">
    <property type="entry name" value="BTB"/>
    <property type="match status" value="1"/>
</dbReference>
<feature type="domain" description="BTB" evidence="3">
    <location>
        <begin position="224"/>
        <end position="290"/>
    </location>
</feature>
<dbReference type="SMART" id="SM00225">
    <property type="entry name" value="BTB"/>
    <property type="match status" value="1"/>
</dbReference>
<evidence type="ECO:0000313" key="4">
    <source>
        <dbReference type="EMBL" id="CAL5007368.1"/>
    </source>
</evidence>
<dbReference type="InterPro" id="IPR008974">
    <property type="entry name" value="TRAF-like"/>
</dbReference>
<evidence type="ECO:0000256" key="1">
    <source>
        <dbReference type="ARBA" id="ARBA00004906"/>
    </source>
</evidence>
<keyword evidence="5" id="KW-1185">Reference proteome</keyword>
<reference evidence="5" key="1">
    <citation type="submission" date="2024-06" db="EMBL/GenBank/DDBJ databases">
        <authorList>
            <person name="Ryan C."/>
        </authorList>
    </citation>
    <scope>NUCLEOTIDE SEQUENCE [LARGE SCALE GENOMIC DNA]</scope>
</reference>
<accession>A0ABC9BSJ9</accession>
<dbReference type="PANTHER" id="PTHR26379:SF474">
    <property type="entry name" value="OS08G0228200 PROTEIN"/>
    <property type="match status" value="1"/>
</dbReference>
<dbReference type="EMBL" id="OZ075137">
    <property type="protein sequence ID" value="CAL5007368.1"/>
    <property type="molecule type" value="Genomic_DNA"/>
</dbReference>
<reference evidence="4 5" key="2">
    <citation type="submission" date="2024-10" db="EMBL/GenBank/DDBJ databases">
        <authorList>
            <person name="Ryan C."/>
        </authorList>
    </citation>
    <scope>NUCLEOTIDE SEQUENCE [LARGE SCALE GENOMIC DNA]</scope>
</reference>
<gene>
    <name evidence="4" type="ORF">URODEC1_LOCUS68463</name>
</gene>
<dbReference type="PROSITE" id="PS50097">
    <property type="entry name" value="BTB"/>
    <property type="match status" value="1"/>
</dbReference>
<dbReference type="InterPro" id="IPR002083">
    <property type="entry name" value="MATH/TRAF_dom"/>
</dbReference>
<evidence type="ECO:0000259" key="3">
    <source>
        <dbReference type="PROSITE" id="PS50097"/>
    </source>
</evidence>
<name>A0ABC9BSJ9_9POAL</name>
<comment type="similarity">
    <text evidence="2">Belongs to the Tdpoz family.</text>
</comment>
<organism evidence="4 5">
    <name type="scientific">Urochloa decumbens</name>
    <dbReference type="NCBI Taxonomy" id="240449"/>
    <lineage>
        <taxon>Eukaryota</taxon>
        <taxon>Viridiplantae</taxon>
        <taxon>Streptophyta</taxon>
        <taxon>Embryophyta</taxon>
        <taxon>Tracheophyta</taxon>
        <taxon>Spermatophyta</taxon>
        <taxon>Magnoliopsida</taxon>
        <taxon>Liliopsida</taxon>
        <taxon>Poales</taxon>
        <taxon>Poaceae</taxon>
        <taxon>PACMAD clade</taxon>
        <taxon>Panicoideae</taxon>
        <taxon>Panicodae</taxon>
        <taxon>Paniceae</taxon>
        <taxon>Melinidinae</taxon>
        <taxon>Urochloa</taxon>
    </lineage>
</organism>
<evidence type="ECO:0000313" key="5">
    <source>
        <dbReference type="Proteomes" id="UP001497457"/>
    </source>
</evidence>
<dbReference type="InterPro" id="IPR011333">
    <property type="entry name" value="SKP1/BTB/POZ_sf"/>
</dbReference>
<proteinExistence type="inferred from homology"/>
<dbReference type="PANTHER" id="PTHR26379">
    <property type="entry name" value="BTB/POZ AND MATH DOMAIN-CONTAINING PROTEIN 1"/>
    <property type="match status" value="1"/>
</dbReference>
<dbReference type="CDD" id="cd00121">
    <property type="entry name" value="MATH"/>
    <property type="match status" value="1"/>
</dbReference>
<evidence type="ECO:0000256" key="2">
    <source>
        <dbReference type="ARBA" id="ARBA00010846"/>
    </source>
</evidence>
<dbReference type="Gene3D" id="3.30.710.10">
    <property type="entry name" value="Potassium Channel Kv1.1, Chain A"/>
    <property type="match status" value="1"/>
</dbReference>
<dbReference type="Proteomes" id="UP001497457">
    <property type="component" value="Chromosome 27b"/>
</dbReference>
<dbReference type="SUPFAM" id="SSF54695">
    <property type="entry name" value="POZ domain"/>
    <property type="match status" value="1"/>
</dbReference>
<dbReference type="InterPro" id="IPR000210">
    <property type="entry name" value="BTB/POZ_dom"/>
</dbReference>
<comment type="pathway">
    <text evidence="1">Protein modification; protein ubiquitination.</text>
</comment>
<protein>
    <recommendedName>
        <fullName evidence="3">BTB domain-containing protein</fullName>
    </recommendedName>
</protein>
<dbReference type="InterPro" id="IPR056423">
    <property type="entry name" value="BACK_BPM_SPOP"/>
</dbReference>
<dbReference type="Gene3D" id="2.60.210.10">
    <property type="entry name" value="Apoptosis, Tumor Necrosis Factor Receptor Associated Protein 2, Chain A"/>
    <property type="match status" value="1"/>
</dbReference>
<dbReference type="Gene3D" id="1.25.40.420">
    <property type="match status" value="1"/>
</dbReference>
<sequence length="393" mass="43384">MAGDLTIKRTFDVPAIATSDGTLYLSPYFHRSPVFAAAGYDWFICYYPDSLYDHDGIDLCLHLNSSQGARANISSGVSLLDPTGSLPPLNLVVPSPLLNFDSDDADRRMVTHWVPKSMLTEEPAKRYYLHERGSLMFEWTITVLPEMMAPMLIPMLMPMPMPKLPATDVTPPLPKPMPLPVPEPEKLLMPIPEPMPKTPATDVAPTPKVPVATDPAPAPKVPAPDVTFSVWGELFQAHKAILSMVSPVFKAELSSSEAAATAVIEVNGMRPDVFEALLCYMYTSTLPAATTDEAMCDLLAAADRYDVEGLKVVCERKLSKMVDVDNVADMLALADDVRSRMIEDACIQFMVNSGRMKDVVESRGYQRLRMKHPSVLVNVLEKYILFSTSLYKS</sequence>
<dbReference type="AlphaFoldDB" id="A0ABC9BSJ9"/>
<dbReference type="InterPro" id="IPR045005">
    <property type="entry name" value="BPM1-6"/>
</dbReference>
<dbReference type="Pfam" id="PF24570">
    <property type="entry name" value="BACK_BPM_SPOP"/>
    <property type="match status" value="1"/>
</dbReference>